<keyword evidence="11" id="KW-1185">Reference proteome</keyword>
<comment type="function">
    <text evidence="1">Rubredoxin is a small nonheme, iron protein lacking acid-labile sulfide. Its single Fe, chelated to 4 Cys, functions as an electron acceptor and may also stabilize the conformation of the molecule.</text>
</comment>
<evidence type="ECO:0000256" key="7">
    <source>
        <dbReference type="PIRNR" id="PIRNR000071"/>
    </source>
</evidence>
<dbReference type="CDD" id="cd00730">
    <property type="entry name" value="rubredoxin"/>
    <property type="match status" value="1"/>
</dbReference>
<dbReference type="eggNOG" id="COG1773">
    <property type="taxonomic scope" value="Bacteria"/>
</dbReference>
<dbReference type="Proteomes" id="UP000001052">
    <property type="component" value="Chromosome"/>
</dbReference>
<dbReference type="GO" id="GO:0043448">
    <property type="term" value="P:alkane catabolic process"/>
    <property type="evidence" value="ECO:0007669"/>
    <property type="project" value="TreeGrafter"/>
</dbReference>
<reference evidence="11" key="1">
    <citation type="submission" date="2009-09" db="EMBL/GenBank/DDBJ databases">
        <title>The complete chromosome of Desulfohalobium retbaense DSM 5692.</title>
        <authorList>
            <consortium name="US DOE Joint Genome Institute (JGI-PGF)"/>
            <person name="Lucas S."/>
            <person name="Copeland A."/>
            <person name="Lapidus A."/>
            <person name="Glavina del Rio T."/>
            <person name="Dalin E."/>
            <person name="Tice H."/>
            <person name="Bruce D."/>
            <person name="Goodwin L."/>
            <person name="Pitluck S."/>
            <person name="Kyrpides N."/>
            <person name="Mavromatis K."/>
            <person name="Ivanova N."/>
            <person name="Mikhailova N."/>
            <person name="Munk A.C."/>
            <person name="Brettin T."/>
            <person name="Detter J.C."/>
            <person name="Han C."/>
            <person name="Tapia R."/>
            <person name="Larimer F."/>
            <person name="Land M."/>
            <person name="Hauser L."/>
            <person name="Markowitz V."/>
            <person name="Cheng J.-F."/>
            <person name="Hugenholtz P."/>
            <person name="Woyke T."/>
            <person name="Wu D."/>
            <person name="Spring S."/>
            <person name="Klenk H.-P."/>
            <person name="Eisen J.A."/>
        </authorList>
    </citation>
    <scope>NUCLEOTIDE SEQUENCE [LARGE SCALE GENOMIC DNA]</scope>
    <source>
        <strain evidence="11">DSM 5692</strain>
    </source>
</reference>
<dbReference type="SUPFAM" id="SSF57802">
    <property type="entry name" value="Rubredoxin-like"/>
    <property type="match status" value="1"/>
</dbReference>
<organism evidence="10 11">
    <name type="scientific">Desulfohalobium retbaense (strain ATCC 49708 / DSM 5692 / JCM 16813 / HR100)</name>
    <dbReference type="NCBI Taxonomy" id="485915"/>
    <lineage>
        <taxon>Bacteria</taxon>
        <taxon>Pseudomonadati</taxon>
        <taxon>Thermodesulfobacteriota</taxon>
        <taxon>Desulfovibrionia</taxon>
        <taxon>Desulfovibrionales</taxon>
        <taxon>Desulfohalobiaceae</taxon>
        <taxon>Desulfohalobium</taxon>
    </lineage>
</organism>
<evidence type="ECO:0000313" key="11">
    <source>
        <dbReference type="Proteomes" id="UP000001052"/>
    </source>
</evidence>
<dbReference type="GO" id="GO:0009055">
    <property type="term" value="F:electron transfer activity"/>
    <property type="evidence" value="ECO:0007669"/>
    <property type="project" value="InterPro"/>
</dbReference>
<protein>
    <recommendedName>
        <fullName evidence="7">Rubredoxin</fullName>
    </recommendedName>
</protein>
<evidence type="ECO:0000256" key="6">
    <source>
        <dbReference type="ARBA" id="ARBA00023004"/>
    </source>
</evidence>
<dbReference type="PROSITE" id="PS00202">
    <property type="entry name" value="RUBREDOXIN"/>
    <property type="match status" value="1"/>
</dbReference>
<dbReference type="GO" id="GO:0005506">
    <property type="term" value="F:iron ion binding"/>
    <property type="evidence" value="ECO:0007669"/>
    <property type="project" value="InterPro"/>
</dbReference>
<evidence type="ECO:0000256" key="4">
    <source>
        <dbReference type="ARBA" id="ARBA00022723"/>
    </source>
</evidence>
<proteinExistence type="inferred from homology"/>
<dbReference type="PRINTS" id="PR00163">
    <property type="entry name" value="RUBREDOXIN"/>
</dbReference>
<keyword evidence="5 7" id="KW-0249">Electron transport</keyword>
<feature type="domain" description="Rubredoxin-like" evidence="9">
    <location>
        <begin position="5"/>
        <end position="55"/>
    </location>
</feature>
<dbReference type="InterPro" id="IPR018527">
    <property type="entry name" value="Rubredoxin_Fe_BS"/>
</dbReference>
<accession>C8X180</accession>
<feature type="binding site" evidence="8">
    <location>
        <position position="10"/>
    </location>
    <ligand>
        <name>Fe cation</name>
        <dbReference type="ChEBI" id="CHEBI:24875"/>
    </ligand>
</feature>
<dbReference type="Pfam" id="PF00301">
    <property type="entry name" value="Rubredoxin"/>
    <property type="match status" value="1"/>
</dbReference>
<dbReference type="HOGENOM" id="CLU_128747_3_3_7"/>
<dbReference type="InterPro" id="IPR024934">
    <property type="entry name" value="Rubredoxin-like_dom"/>
</dbReference>
<dbReference type="EMBL" id="CP001734">
    <property type="protein sequence ID" value="ACV68177.1"/>
    <property type="molecule type" value="Genomic_DNA"/>
</dbReference>
<dbReference type="STRING" id="485915.Dret_0886"/>
<dbReference type="PANTHER" id="PTHR47627:SF1">
    <property type="entry name" value="RUBREDOXIN-1-RELATED"/>
    <property type="match status" value="1"/>
</dbReference>
<feature type="binding site" evidence="8">
    <location>
        <position position="12"/>
    </location>
    <ligand>
        <name>Fe cation</name>
        <dbReference type="ChEBI" id="CHEBI:24875"/>
    </ligand>
</feature>
<evidence type="ECO:0000256" key="2">
    <source>
        <dbReference type="ARBA" id="ARBA00005337"/>
    </source>
</evidence>
<dbReference type="FunFam" id="2.20.28.10:FF:000001">
    <property type="entry name" value="Rubredoxin"/>
    <property type="match status" value="1"/>
</dbReference>
<evidence type="ECO:0000256" key="1">
    <source>
        <dbReference type="ARBA" id="ARBA00002360"/>
    </source>
</evidence>
<gene>
    <name evidence="10" type="ordered locus">Dret_0886</name>
</gene>
<evidence type="ECO:0000313" key="10">
    <source>
        <dbReference type="EMBL" id="ACV68177.1"/>
    </source>
</evidence>
<sequence>MSTTMARYECPCGYIYDPEEGDYERGIEAGTPFAELPEEWVCPVCGAEKEYFERLDD</sequence>
<comment type="similarity">
    <text evidence="2 7">Belongs to the rubredoxin family.</text>
</comment>
<dbReference type="KEGG" id="drt:Dret_0886"/>
<dbReference type="InterPro" id="IPR024922">
    <property type="entry name" value="Rubredoxin"/>
</dbReference>
<evidence type="ECO:0000256" key="5">
    <source>
        <dbReference type="ARBA" id="ARBA00022982"/>
    </source>
</evidence>
<dbReference type="PIRSF" id="PIRSF000071">
    <property type="entry name" value="Rubredoxin"/>
    <property type="match status" value="1"/>
</dbReference>
<keyword evidence="6 7" id="KW-0408">Iron</keyword>
<dbReference type="Gene3D" id="2.20.28.10">
    <property type="match status" value="1"/>
</dbReference>
<name>C8X180_DESRD</name>
<keyword evidence="3 7" id="KW-0813">Transport</keyword>
<evidence type="ECO:0000256" key="8">
    <source>
        <dbReference type="PIRSR" id="PIRSR000071-1"/>
    </source>
</evidence>
<dbReference type="PROSITE" id="PS50903">
    <property type="entry name" value="RUBREDOXIN_LIKE"/>
    <property type="match status" value="1"/>
</dbReference>
<dbReference type="InterPro" id="IPR050526">
    <property type="entry name" value="Rubredoxin_ET"/>
</dbReference>
<comment type="cofactor">
    <cofactor evidence="7 8">
        <name>Fe(3+)</name>
        <dbReference type="ChEBI" id="CHEBI:29034"/>
    </cofactor>
    <text evidence="7 8">Binds 1 Fe(3+) ion per subunit.</text>
</comment>
<keyword evidence="4 7" id="KW-0479">Metal-binding</keyword>
<reference evidence="10 11" key="2">
    <citation type="journal article" date="2010" name="Stand. Genomic Sci.">
        <title>Complete genome sequence of Desulfohalobium retbaense type strain (HR(100)).</title>
        <authorList>
            <person name="Spring S."/>
            <person name="Nolan M."/>
            <person name="Lapidus A."/>
            <person name="Glavina Del Rio T."/>
            <person name="Copeland A."/>
            <person name="Tice H."/>
            <person name="Cheng J.F."/>
            <person name="Lucas S."/>
            <person name="Land M."/>
            <person name="Chen F."/>
            <person name="Bruce D."/>
            <person name="Goodwin L."/>
            <person name="Pitluck S."/>
            <person name="Ivanova N."/>
            <person name="Mavromatis K."/>
            <person name="Mikhailova N."/>
            <person name="Pati A."/>
            <person name="Chen A."/>
            <person name="Palaniappan K."/>
            <person name="Hauser L."/>
            <person name="Chang Y.J."/>
            <person name="Jeffries C.D."/>
            <person name="Munk C."/>
            <person name="Kiss H."/>
            <person name="Chain P."/>
            <person name="Han C."/>
            <person name="Brettin T."/>
            <person name="Detter J.C."/>
            <person name="Schuler E."/>
            <person name="Goker M."/>
            <person name="Rohde M."/>
            <person name="Bristow J."/>
            <person name="Eisen J.A."/>
            <person name="Markowitz V."/>
            <person name="Hugenholtz P."/>
            <person name="Kyrpides N.C."/>
            <person name="Klenk H.P."/>
        </authorList>
    </citation>
    <scope>NUCLEOTIDE SEQUENCE [LARGE SCALE GENOMIC DNA]</scope>
    <source>
        <strain evidence="10 11">DSM 5692</strain>
    </source>
</reference>
<dbReference type="InterPro" id="IPR024935">
    <property type="entry name" value="Rubredoxin_dom"/>
</dbReference>
<dbReference type="AlphaFoldDB" id="C8X180"/>
<feature type="binding site" evidence="8">
    <location>
        <position position="45"/>
    </location>
    <ligand>
        <name>Fe cation</name>
        <dbReference type="ChEBI" id="CHEBI:24875"/>
    </ligand>
</feature>
<evidence type="ECO:0000259" key="9">
    <source>
        <dbReference type="PROSITE" id="PS50903"/>
    </source>
</evidence>
<dbReference type="PANTHER" id="PTHR47627">
    <property type="entry name" value="RUBREDOXIN"/>
    <property type="match status" value="1"/>
</dbReference>
<feature type="binding site" evidence="8">
    <location>
        <position position="42"/>
    </location>
    <ligand>
        <name>Fe cation</name>
        <dbReference type="ChEBI" id="CHEBI:24875"/>
    </ligand>
</feature>
<evidence type="ECO:0000256" key="3">
    <source>
        <dbReference type="ARBA" id="ARBA00022448"/>
    </source>
</evidence>